<dbReference type="EMBL" id="RDSM01000003">
    <property type="protein sequence ID" value="RXH55242.1"/>
    <property type="molecule type" value="Genomic_DNA"/>
</dbReference>
<dbReference type="Proteomes" id="UP000289437">
    <property type="component" value="Unassembled WGS sequence"/>
</dbReference>
<proteinExistence type="predicted"/>
<dbReference type="AlphaFoldDB" id="A0A4Q0SXW4"/>
<accession>A0A4Q0SXW4</accession>
<protein>
    <recommendedName>
        <fullName evidence="1">Phospholipase C/D domain-containing protein</fullName>
    </recommendedName>
</protein>
<gene>
    <name evidence="2" type="ORF">GRAN_4346</name>
</gene>
<evidence type="ECO:0000259" key="1">
    <source>
        <dbReference type="Pfam" id="PF00882"/>
    </source>
</evidence>
<reference evidence="2 3" key="1">
    <citation type="submission" date="2018-11" db="EMBL/GenBank/DDBJ databases">
        <authorList>
            <person name="Mardanov A.V."/>
            <person name="Ravin N.V."/>
            <person name="Dedysh S.N."/>
        </authorList>
    </citation>
    <scope>NUCLEOTIDE SEQUENCE [LARGE SCALE GENOMIC DNA]</scope>
    <source>
        <strain evidence="2 3">AF10</strain>
    </source>
</reference>
<evidence type="ECO:0000313" key="2">
    <source>
        <dbReference type="EMBL" id="RXH55242.1"/>
    </source>
</evidence>
<comment type="caution">
    <text evidence="2">The sequence shown here is derived from an EMBL/GenBank/DDBJ whole genome shotgun (WGS) entry which is preliminary data.</text>
</comment>
<dbReference type="InterPro" id="IPR029002">
    <property type="entry name" value="PLPC/GPLD1"/>
</dbReference>
<dbReference type="RefSeq" id="WP_128914891.1">
    <property type="nucleotide sequence ID" value="NZ_RDSM01000003.1"/>
</dbReference>
<organism evidence="2 3">
    <name type="scientific">Granulicella sibirica</name>
    <dbReference type="NCBI Taxonomy" id="2479048"/>
    <lineage>
        <taxon>Bacteria</taxon>
        <taxon>Pseudomonadati</taxon>
        <taxon>Acidobacteriota</taxon>
        <taxon>Terriglobia</taxon>
        <taxon>Terriglobales</taxon>
        <taxon>Acidobacteriaceae</taxon>
        <taxon>Granulicella</taxon>
    </lineage>
</organism>
<dbReference type="Pfam" id="PF00882">
    <property type="entry name" value="Zn_dep_PLPC"/>
    <property type="match status" value="1"/>
</dbReference>
<name>A0A4Q0SXW4_9BACT</name>
<feature type="domain" description="Phospholipase C/D" evidence="1">
    <location>
        <begin position="28"/>
        <end position="200"/>
    </location>
</feature>
<sequence length="417" mass="46550">MPLRAFLASVIAFAVLAIPARPYSVQTHQQIIDLVWLQSIQPLLLSQYPGLTPKQLQEAHAYAYGGSAIQDLGYYPFGNAFFSNLTHYVRSGDFVLALIRDARNANELAFAVGALSHYLGDTYGHSECVNPSVATVFPSLAKKYGPMVTYEENEHAHVRTEFAFDINEISKRHFAPLAYLRHVGLEIPTRLLNRAFFETYGLDAVSVVGHRRPVLRSYRFAVRSFLPRIAYAESILHRHSFPPDDPNPQYSTLAADLAQASIDNHWEEYRHRPGIGTYSLAGLIFLLPKVGPLNLLAIRGPVPSTEELYVASVNDTVTKLRGHLQDFDALSHDVPNRDLDTGLDVRPGSYRLTDQTYATLLRDVTADPTRPVPPILKHDLIAYYADPNAPISTRRNKNQWAQVQANLATLASVPTTH</sequence>
<keyword evidence="3" id="KW-1185">Reference proteome</keyword>
<evidence type="ECO:0000313" key="3">
    <source>
        <dbReference type="Proteomes" id="UP000289437"/>
    </source>
</evidence>
<dbReference type="OrthoDB" id="104138at2"/>
<reference evidence="3" key="2">
    <citation type="submission" date="2019-02" db="EMBL/GenBank/DDBJ databases">
        <title>Granulicella sibirica sp. nov., a psychrotolerant acidobacterium isolated from an organic soil layer in forested tundra, West Siberia.</title>
        <authorList>
            <person name="Oshkin I.Y."/>
            <person name="Kulichevskaya I.S."/>
            <person name="Rijpstra W.I.C."/>
            <person name="Sinninghe Damste J.S."/>
            <person name="Rakitin A.L."/>
            <person name="Ravin N.V."/>
            <person name="Dedysh S.N."/>
        </authorList>
    </citation>
    <scope>NUCLEOTIDE SEQUENCE [LARGE SCALE GENOMIC DNA]</scope>
    <source>
        <strain evidence="3">AF10</strain>
    </source>
</reference>